<feature type="region of interest" description="Disordered" evidence="1">
    <location>
        <begin position="1"/>
        <end position="38"/>
    </location>
</feature>
<evidence type="ECO:0000313" key="2">
    <source>
        <dbReference type="EMBL" id="GGU55666.1"/>
    </source>
</evidence>
<name>A0ABQ2UV92_9ACTN</name>
<comment type="caution">
    <text evidence="2">The sequence shown here is derived from an EMBL/GenBank/DDBJ whole genome shotgun (WGS) entry which is preliminary data.</text>
</comment>
<evidence type="ECO:0000256" key="1">
    <source>
        <dbReference type="SAM" id="MobiDB-lite"/>
    </source>
</evidence>
<evidence type="ECO:0000313" key="3">
    <source>
        <dbReference type="Proteomes" id="UP000654471"/>
    </source>
</evidence>
<gene>
    <name evidence="2" type="ORF">GCM10010211_20550</name>
</gene>
<proteinExistence type="predicted"/>
<accession>A0ABQ2UV92</accession>
<feature type="compositionally biased region" description="Basic and acidic residues" evidence="1">
    <location>
        <begin position="29"/>
        <end position="38"/>
    </location>
</feature>
<keyword evidence="3" id="KW-1185">Reference proteome</keyword>
<reference evidence="3" key="1">
    <citation type="journal article" date="2019" name="Int. J. Syst. Evol. Microbiol.">
        <title>The Global Catalogue of Microorganisms (GCM) 10K type strain sequencing project: providing services to taxonomists for standard genome sequencing and annotation.</title>
        <authorList>
            <consortium name="The Broad Institute Genomics Platform"/>
            <consortium name="The Broad Institute Genome Sequencing Center for Infectious Disease"/>
            <person name="Wu L."/>
            <person name="Ma J."/>
        </authorList>
    </citation>
    <scope>NUCLEOTIDE SEQUENCE [LARGE SCALE GENOMIC DNA]</scope>
    <source>
        <strain evidence="3">JCM 3399</strain>
    </source>
</reference>
<organism evidence="2 3">
    <name type="scientific">Streptomyces albospinus</name>
    <dbReference type="NCBI Taxonomy" id="285515"/>
    <lineage>
        <taxon>Bacteria</taxon>
        <taxon>Bacillati</taxon>
        <taxon>Actinomycetota</taxon>
        <taxon>Actinomycetes</taxon>
        <taxon>Kitasatosporales</taxon>
        <taxon>Streptomycetaceae</taxon>
        <taxon>Streptomyces</taxon>
    </lineage>
</organism>
<protein>
    <submittedName>
        <fullName evidence="2">Uncharacterized protein</fullName>
    </submittedName>
</protein>
<dbReference type="Proteomes" id="UP000654471">
    <property type="component" value="Unassembled WGS sequence"/>
</dbReference>
<sequence>MNPAPRVQRTGCTRPVQPWEGQTAMDEPEMTRPDEQDEHHLACGSILLQEELVRFSSRAMIDDMMAVVSREAMAARLRQQGHGGIG</sequence>
<dbReference type="EMBL" id="BMRP01000005">
    <property type="protein sequence ID" value="GGU55666.1"/>
    <property type="molecule type" value="Genomic_DNA"/>
</dbReference>